<reference evidence="7 8" key="1">
    <citation type="submission" date="2019-10" db="EMBL/GenBank/DDBJ databases">
        <title>Cognatihalovulum marinum gen. nov. sp. nov., a new member of the family Rhodobacteraceae isolated from deep seawater of the Northwest Indian Ocean.</title>
        <authorList>
            <person name="Ruan C."/>
            <person name="Wang J."/>
            <person name="Zheng X."/>
            <person name="Song L."/>
            <person name="Zhu Y."/>
            <person name="Huang Y."/>
            <person name="Lu Z."/>
            <person name="Du W."/>
            <person name="Huang L."/>
            <person name="Dai X."/>
        </authorList>
    </citation>
    <scope>NUCLEOTIDE SEQUENCE [LARGE SCALE GENOMIC DNA]</scope>
    <source>
        <strain evidence="7 8">2CG4</strain>
    </source>
</reference>
<evidence type="ECO:0000256" key="6">
    <source>
        <dbReference type="SAM" id="Phobius"/>
    </source>
</evidence>
<evidence type="ECO:0000256" key="5">
    <source>
        <dbReference type="ARBA" id="ARBA00023136"/>
    </source>
</evidence>
<feature type="transmembrane region" description="Helical" evidence="6">
    <location>
        <begin position="276"/>
        <end position="294"/>
    </location>
</feature>
<feature type="transmembrane region" description="Helical" evidence="6">
    <location>
        <begin position="165"/>
        <end position="183"/>
    </location>
</feature>
<dbReference type="Proteomes" id="UP000474957">
    <property type="component" value="Unassembled WGS sequence"/>
</dbReference>
<accession>A0A6L5YYI9</accession>
<gene>
    <name evidence="7" type="ORF">GE300_07130</name>
</gene>
<dbReference type="InterPro" id="IPR019108">
    <property type="entry name" value="Caa3_assmbl_CtaG-rel"/>
</dbReference>
<proteinExistence type="predicted"/>
<feature type="transmembrane region" description="Helical" evidence="6">
    <location>
        <begin position="38"/>
        <end position="60"/>
    </location>
</feature>
<keyword evidence="5 6" id="KW-0472">Membrane</keyword>
<dbReference type="AlphaFoldDB" id="A0A6L5YYI9"/>
<feature type="transmembrane region" description="Helical" evidence="6">
    <location>
        <begin position="195"/>
        <end position="213"/>
    </location>
</feature>
<feature type="transmembrane region" description="Helical" evidence="6">
    <location>
        <begin position="336"/>
        <end position="359"/>
    </location>
</feature>
<organism evidence="7 8">
    <name type="scientific">Halovulum marinum</name>
    <dbReference type="NCBI Taxonomy" id="2662447"/>
    <lineage>
        <taxon>Bacteria</taxon>
        <taxon>Pseudomonadati</taxon>
        <taxon>Pseudomonadota</taxon>
        <taxon>Alphaproteobacteria</taxon>
        <taxon>Rhodobacterales</taxon>
        <taxon>Paracoccaceae</taxon>
        <taxon>Halovulum</taxon>
    </lineage>
</organism>
<dbReference type="RefSeq" id="WP_154445865.1">
    <property type="nucleotide sequence ID" value="NZ_WIND01000003.1"/>
</dbReference>
<protein>
    <recommendedName>
        <fullName evidence="9">Cytochrome c oxidase assembly factor CtaG</fullName>
    </recommendedName>
</protein>
<feature type="transmembrane region" description="Helical" evidence="6">
    <location>
        <begin position="225"/>
        <end position="247"/>
    </location>
</feature>
<evidence type="ECO:0008006" key="9">
    <source>
        <dbReference type="Google" id="ProtNLM"/>
    </source>
</evidence>
<keyword evidence="8" id="KW-1185">Reference proteome</keyword>
<keyword evidence="4 6" id="KW-1133">Transmembrane helix</keyword>
<name>A0A6L5YYI9_9RHOB</name>
<dbReference type="GO" id="GO:0005886">
    <property type="term" value="C:plasma membrane"/>
    <property type="evidence" value="ECO:0007669"/>
    <property type="project" value="UniProtKB-SubCell"/>
</dbReference>
<dbReference type="EMBL" id="WIND01000003">
    <property type="protein sequence ID" value="MSU89391.1"/>
    <property type="molecule type" value="Genomic_DNA"/>
</dbReference>
<evidence type="ECO:0000313" key="7">
    <source>
        <dbReference type="EMBL" id="MSU89391.1"/>
    </source>
</evidence>
<sequence length="360" mass="38944">MTRKTRYSAITGLVTGLLSAALPGIARAHGGRDLDAGAVWAAWNQTLAVSGPLVLLGVIYLRGAIRRSRARTRVSTARHIAFATGLAAVFLSLQSPIDPMGERLFVAHQIQHLLLRMLGPMLLMLSRPAAIMTVGLPRGLRTGALSPLASSGFVGGAFRYLQRPWVATFLFVLSLYVWQVPAIHNAAIVNDLVHWAMHLTMLVAGLVFFAMIFTERDRPDAPSHFLRIVILFVTILSNIFLGALTTFKTSVLYTAYDIDGRLFGISPLADETGGGFVLWVPGSMMAIIALLIVIHDRNRIEEKHIGRGLDQSGARQQTSGTRVASDHGARNRRVGLALAMIVPTIIALILGVASFVTVVS</sequence>
<evidence type="ECO:0000256" key="3">
    <source>
        <dbReference type="ARBA" id="ARBA00022692"/>
    </source>
</evidence>
<evidence type="ECO:0000256" key="4">
    <source>
        <dbReference type="ARBA" id="ARBA00022989"/>
    </source>
</evidence>
<dbReference type="Pfam" id="PF09678">
    <property type="entry name" value="Caa3_CtaG"/>
    <property type="match status" value="1"/>
</dbReference>
<evidence type="ECO:0000256" key="2">
    <source>
        <dbReference type="ARBA" id="ARBA00022475"/>
    </source>
</evidence>
<keyword evidence="3 6" id="KW-0812">Transmembrane</keyword>
<evidence type="ECO:0000256" key="1">
    <source>
        <dbReference type="ARBA" id="ARBA00004651"/>
    </source>
</evidence>
<comment type="caution">
    <text evidence="7">The sequence shown here is derived from an EMBL/GenBank/DDBJ whole genome shotgun (WGS) entry which is preliminary data.</text>
</comment>
<keyword evidence="2" id="KW-1003">Cell membrane</keyword>
<comment type="subcellular location">
    <subcellularLocation>
        <location evidence="1">Cell membrane</location>
        <topology evidence="1">Multi-pass membrane protein</topology>
    </subcellularLocation>
</comment>
<evidence type="ECO:0000313" key="8">
    <source>
        <dbReference type="Proteomes" id="UP000474957"/>
    </source>
</evidence>